<dbReference type="Proteomes" id="UP001054889">
    <property type="component" value="Unassembled WGS sequence"/>
</dbReference>
<comment type="caution">
    <text evidence="1">The sequence shown here is derived from an EMBL/GenBank/DDBJ whole genome shotgun (WGS) entry which is preliminary data.</text>
</comment>
<dbReference type="EMBL" id="BQKI01000079">
    <property type="protein sequence ID" value="GJN26767.1"/>
    <property type="molecule type" value="Genomic_DNA"/>
</dbReference>
<keyword evidence="2" id="KW-1185">Reference proteome</keyword>
<reference evidence="1" key="2">
    <citation type="submission" date="2021-12" db="EMBL/GenBank/DDBJ databases">
        <title>Resequencing data analysis of finger millet.</title>
        <authorList>
            <person name="Hatakeyama M."/>
            <person name="Aluri S."/>
            <person name="Balachadran M.T."/>
            <person name="Sivarajan S.R."/>
            <person name="Poveda L."/>
            <person name="Shimizu-Inatsugi R."/>
            <person name="Schlapbach R."/>
            <person name="Sreeman S.M."/>
            <person name="Shimizu K.K."/>
        </authorList>
    </citation>
    <scope>NUCLEOTIDE SEQUENCE</scope>
</reference>
<proteinExistence type="predicted"/>
<evidence type="ECO:0000313" key="2">
    <source>
        <dbReference type="Proteomes" id="UP001054889"/>
    </source>
</evidence>
<reference evidence="1" key="1">
    <citation type="journal article" date="2018" name="DNA Res.">
        <title>Multiple hybrid de novo genome assembly of finger millet, an orphan allotetraploid crop.</title>
        <authorList>
            <person name="Hatakeyama M."/>
            <person name="Aluri S."/>
            <person name="Balachadran M.T."/>
            <person name="Sivarajan S.R."/>
            <person name="Patrignani A."/>
            <person name="Gruter S."/>
            <person name="Poveda L."/>
            <person name="Shimizu-Inatsugi R."/>
            <person name="Baeten J."/>
            <person name="Francoijs K.J."/>
            <person name="Nataraja K.N."/>
            <person name="Reddy Y.A.N."/>
            <person name="Phadnis S."/>
            <person name="Ravikumar R.L."/>
            <person name="Schlapbach R."/>
            <person name="Sreeman S.M."/>
            <person name="Shimizu K.K."/>
        </authorList>
    </citation>
    <scope>NUCLEOTIDE SEQUENCE</scope>
</reference>
<dbReference type="AlphaFoldDB" id="A0AAV5EWJ1"/>
<protein>
    <submittedName>
        <fullName evidence="1">Uncharacterized protein</fullName>
    </submittedName>
</protein>
<sequence>MNAMDPPQRDDPEEALSQALAYRNQLKLNLFGEEGQEHGNNSWRRATAGAAVPSAGTGLGGAGLGSAGLGGPVLGGTGQGCTSRGCSGLETGGLDDTGRGSAGLGSAGLGSLGLGGLVLGGTVRGCTGRGNDSLETGGLGYDGMGSSDMADLGVDGMANQSFLDTVGFSANSFDGDSDDPFFGVGADMWYDDGSHNSELRVRGHGRGRGVSKPRRAASGGLSRAWPQLCPEAVAACHRLLVEVVGANVHVHLMVDMILVAVVRQRRRTSHHVQMYLSPMAMSILRLPVKMRSFRKPQISTLDVRIANN</sequence>
<name>A0AAV5EWJ1_ELECO</name>
<evidence type="ECO:0000313" key="1">
    <source>
        <dbReference type="EMBL" id="GJN26767.1"/>
    </source>
</evidence>
<organism evidence="1 2">
    <name type="scientific">Eleusine coracana subsp. coracana</name>
    <dbReference type="NCBI Taxonomy" id="191504"/>
    <lineage>
        <taxon>Eukaryota</taxon>
        <taxon>Viridiplantae</taxon>
        <taxon>Streptophyta</taxon>
        <taxon>Embryophyta</taxon>
        <taxon>Tracheophyta</taxon>
        <taxon>Spermatophyta</taxon>
        <taxon>Magnoliopsida</taxon>
        <taxon>Liliopsida</taxon>
        <taxon>Poales</taxon>
        <taxon>Poaceae</taxon>
        <taxon>PACMAD clade</taxon>
        <taxon>Chloridoideae</taxon>
        <taxon>Cynodonteae</taxon>
        <taxon>Eleusininae</taxon>
        <taxon>Eleusine</taxon>
    </lineage>
</organism>
<gene>
    <name evidence="1" type="primary">gb14725</name>
    <name evidence="1" type="ORF">PR202_gb14725</name>
</gene>
<accession>A0AAV5EWJ1</accession>